<dbReference type="InterPro" id="IPR050815">
    <property type="entry name" value="TF_fung"/>
</dbReference>
<keyword evidence="5" id="KW-0539">Nucleus</keyword>
<sequence length="273" mass="30874">FFRTVHGWLPIVSKRYFHEYLISFPAACQPEIVLLLCCMKLLTTSADGESFEPRSSLYLATRRLSNELEDMGNFSLQALQARVLLAYYELGYAIYPAAYLATGYCAKYGIALGLHSTSFQAEPTFSLDEIEQRRRTWWAILVLERFIRLGYPDHVLLTPEPSIWDNLPTDDDVWDNQVIITSTVRLTATDVFKKPGRFAILAQGAYLLGCVIRNVSRSEVVAPGSLQDDEAQQLRRTLSALLRLSDVATGAQNYDFCAQKSLCYRYSPAFISP</sequence>
<feature type="domain" description="Xylanolytic transcriptional activator regulatory" evidence="6">
    <location>
        <begin position="1"/>
        <end position="178"/>
    </location>
</feature>
<evidence type="ECO:0000256" key="1">
    <source>
        <dbReference type="ARBA" id="ARBA00004123"/>
    </source>
</evidence>
<protein>
    <recommendedName>
        <fullName evidence="6">Xylanolytic transcriptional activator regulatory domain-containing protein</fullName>
    </recommendedName>
</protein>
<evidence type="ECO:0000256" key="3">
    <source>
        <dbReference type="ARBA" id="ARBA00023015"/>
    </source>
</evidence>
<dbReference type="GO" id="GO:0006351">
    <property type="term" value="P:DNA-templated transcription"/>
    <property type="evidence" value="ECO:0007669"/>
    <property type="project" value="InterPro"/>
</dbReference>
<evidence type="ECO:0000313" key="8">
    <source>
        <dbReference type="Proteomes" id="UP000241690"/>
    </source>
</evidence>
<dbReference type="RefSeq" id="XP_024767492.1">
    <property type="nucleotide sequence ID" value="XM_024921298.1"/>
</dbReference>
<dbReference type="GeneID" id="36629878"/>
<comment type="subcellular location">
    <subcellularLocation>
        <location evidence="1">Nucleus</location>
    </subcellularLocation>
</comment>
<keyword evidence="3" id="KW-0805">Transcription regulation</keyword>
<feature type="non-terminal residue" evidence="7">
    <location>
        <position position="1"/>
    </location>
</feature>
<dbReference type="AlphaFoldDB" id="A0A2T3ZSM9"/>
<evidence type="ECO:0000259" key="6">
    <source>
        <dbReference type="Pfam" id="PF04082"/>
    </source>
</evidence>
<dbReference type="GO" id="GO:0005634">
    <property type="term" value="C:nucleus"/>
    <property type="evidence" value="ECO:0007669"/>
    <property type="project" value="UniProtKB-SubCell"/>
</dbReference>
<dbReference type="Pfam" id="PF04082">
    <property type="entry name" value="Fungal_trans"/>
    <property type="match status" value="1"/>
</dbReference>
<accession>A0A2T3ZSM9</accession>
<dbReference type="PANTHER" id="PTHR47338:SF20">
    <property type="entry name" value="ZN(II)2CYS6 TRANSCRIPTION FACTOR (EUROFUNG)"/>
    <property type="match status" value="1"/>
</dbReference>
<dbReference type="CDD" id="cd12148">
    <property type="entry name" value="fungal_TF_MHR"/>
    <property type="match status" value="1"/>
</dbReference>
<evidence type="ECO:0000256" key="4">
    <source>
        <dbReference type="ARBA" id="ARBA00023163"/>
    </source>
</evidence>
<reference evidence="7 8" key="1">
    <citation type="submission" date="2016-07" db="EMBL/GenBank/DDBJ databases">
        <title>Multiple horizontal gene transfer events from other fungi enriched the ability of initially mycotrophic Trichoderma (Ascomycota) to feed on dead plant biomass.</title>
        <authorList>
            <consortium name="DOE Joint Genome Institute"/>
            <person name="Aerts A."/>
            <person name="Atanasova L."/>
            <person name="Chenthamara K."/>
            <person name="Zhang J."/>
            <person name="Grujic M."/>
            <person name="Henrissat B."/>
            <person name="Kuo A."/>
            <person name="Salamov A."/>
            <person name="Lipzen A."/>
            <person name="Labutti K."/>
            <person name="Barry K."/>
            <person name="Miao Y."/>
            <person name="Rahimi M.J."/>
            <person name="Shen Q."/>
            <person name="Grigoriev I.V."/>
            <person name="Kubicek C.P."/>
            <person name="Druzhinina I.S."/>
        </authorList>
    </citation>
    <scope>NUCLEOTIDE SEQUENCE [LARGE SCALE GENOMIC DNA]</scope>
    <source>
        <strain evidence="7 8">CBS 226.95</strain>
    </source>
</reference>
<proteinExistence type="predicted"/>
<dbReference type="GO" id="GO:0000981">
    <property type="term" value="F:DNA-binding transcription factor activity, RNA polymerase II-specific"/>
    <property type="evidence" value="ECO:0007669"/>
    <property type="project" value="InterPro"/>
</dbReference>
<dbReference type="GO" id="GO:0003677">
    <property type="term" value="F:DNA binding"/>
    <property type="evidence" value="ECO:0007669"/>
    <property type="project" value="InterPro"/>
</dbReference>
<evidence type="ECO:0000256" key="5">
    <source>
        <dbReference type="ARBA" id="ARBA00023242"/>
    </source>
</evidence>
<gene>
    <name evidence="7" type="ORF">M431DRAFT_549711</name>
</gene>
<evidence type="ECO:0000313" key="7">
    <source>
        <dbReference type="EMBL" id="PTB47815.1"/>
    </source>
</evidence>
<evidence type="ECO:0000256" key="2">
    <source>
        <dbReference type="ARBA" id="ARBA00022723"/>
    </source>
</evidence>
<dbReference type="Proteomes" id="UP000241690">
    <property type="component" value="Unassembled WGS sequence"/>
</dbReference>
<organism evidence="7 8">
    <name type="scientific">Trichoderma harzianum CBS 226.95</name>
    <dbReference type="NCBI Taxonomy" id="983964"/>
    <lineage>
        <taxon>Eukaryota</taxon>
        <taxon>Fungi</taxon>
        <taxon>Dikarya</taxon>
        <taxon>Ascomycota</taxon>
        <taxon>Pezizomycotina</taxon>
        <taxon>Sordariomycetes</taxon>
        <taxon>Hypocreomycetidae</taxon>
        <taxon>Hypocreales</taxon>
        <taxon>Hypocreaceae</taxon>
        <taxon>Trichoderma</taxon>
    </lineage>
</organism>
<keyword evidence="2" id="KW-0479">Metal-binding</keyword>
<keyword evidence="8" id="KW-1185">Reference proteome</keyword>
<dbReference type="PANTHER" id="PTHR47338">
    <property type="entry name" value="ZN(II)2CYS6 TRANSCRIPTION FACTOR (EUROFUNG)-RELATED"/>
    <property type="match status" value="1"/>
</dbReference>
<dbReference type="EMBL" id="KZ679707">
    <property type="protein sequence ID" value="PTB47815.1"/>
    <property type="molecule type" value="Genomic_DNA"/>
</dbReference>
<dbReference type="GO" id="GO:0008270">
    <property type="term" value="F:zinc ion binding"/>
    <property type="evidence" value="ECO:0007669"/>
    <property type="project" value="InterPro"/>
</dbReference>
<name>A0A2T3ZSM9_TRIHA</name>
<keyword evidence="4" id="KW-0804">Transcription</keyword>
<dbReference type="InterPro" id="IPR007219">
    <property type="entry name" value="XnlR_reg_dom"/>
</dbReference>